<keyword evidence="2" id="KW-1185">Reference proteome</keyword>
<accession>A0A2H3AS67</accession>
<organism evidence="1 2">
    <name type="scientific">Armillaria solidipes</name>
    <dbReference type="NCBI Taxonomy" id="1076256"/>
    <lineage>
        <taxon>Eukaryota</taxon>
        <taxon>Fungi</taxon>
        <taxon>Dikarya</taxon>
        <taxon>Basidiomycota</taxon>
        <taxon>Agaricomycotina</taxon>
        <taxon>Agaricomycetes</taxon>
        <taxon>Agaricomycetidae</taxon>
        <taxon>Agaricales</taxon>
        <taxon>Marasmiineae</taxon>
        <taxon>Physalacriaceae</taxon>
        <taxon>Armillaria</taxon>
    </lineage>
</organism>
<sequence>MIEIQWSKPRILELQYEYVSPSWQASVPPSVPKFGTRAPFYTSLRLQNNAVGYSESIVLCKKPTQNQDLGT</sequence>
<reference evidence="2" key="1">
    <citation type="journal article" date="2017" name="Nat. Ecol. Evol.">
        <title>Genome expansion and lineage-specific genetic innovations in the forest pathogenic fungi Armillaria.</title>
        <authorList>
            <person name="Sipos G."/>
            <person name="Prasanna A.N."/>
            <person name="Walter M.C."/>
            <person name="O'Connor E."/>
            <person name="Balint B."/>
            <person name="Krizsan K."/>
            <person name="Kiss B."/>
            <person name="Hess J."/>
            <person name="Varga T."/>
            <person name="Slot J."/>
            <person name="Riley R."/>
            <person name="Boka B."/>
            <person name="Rigling D."/>
            <person name="Barry K."/>
            <person name="Lee J."/>
            <person name="Mihaltcheva S."/>
            <person name="LaButti K."/>
            <person name="Lipzen A."/>
            <person name="Waldron R."/>
            <person name="Moloney N.M."/>
            <person name="Sperisen C."/>
            <person name="Kredics L."/>
            <person name="Vagvoelgyi C."/>
            <person name="Patrignani A."/>
            <person name="Fitzpatrick D."/>
            <person name="Nagy I."/>
            <person name="Doyle S."/>
            <person name="Anderson J.B."/>
            <person name="Grigoriev I.V."/>
            <person name="Gueldener U."/>
            <person name="Muensterkoetter M."/>
            <person name="Nagy L.G."/>
        </authorList>
    </citation>
    <scope>NUCLEOTIDE SEQUENCE [LARGE SCALE GENOMIC DNA]</scope>
    <source>
        <strain evidence="2">28-4</strain>
    </source>
</reference>
<dbReference type="AlphaFoldDB" id="A0A2H3AS67"/>
<evidence type="ECO:0000313" key="1">
    <source>
        <dbReference type="EMBL" id="PBK61611.1"/>
    </source>
</evidence>
<evidence type="ECO:0000313" key="2">
    <source>
        <dbReference type="Proteomes" id="UP000218334"/>
    </source>
</evidence>
<protein>
    <submittedName>
        <fullName evidence="1">Uncharacterized protein</fullName>
    </submittedName>
</protein>
<name>A0A2H3AS67_9AGAR</name>
<proteinExistence type="predicted"/>
<gene>
    <name evidence="1" type="ORF">ARMSODRAFT_964764</name>
</gene>
<dbReference type="EMBL" id="KZ293474">
    <property type="protein sequence ID" value="PBK61611.1"/>
    <property type="molecule type" value="Genomic_DNA"/>
</dbReference>
<dbReference type="Proteomes" id="UP000218334">
    <property type="component" value="Unassembled WGS sequence"/>
</dbReference>